<dbReference type="RefSeq" id="WP_044056806.1">
    <property type="nucleotide sequence ID" value="NZ_CAJXAX010000016.1"/>
</dbReference>
<dbReference type="STRING" id="589873.EP12_08200"/>
<proteinExistence type="inferred from homology"/>
<dbReference type="eggNOG" id="COG1028">
    <property type="taxonomic scope" value="Bacteria"/>
</dbReference>
<dbReference type="PRINTS" id="PR00081">
    <property type="entry name" value="GDHRDH"/>
</dbReference>
<dbReference type="Gene3D" id="3.40.50.720">
    <property type="entry name" value="NAD(P)-binding Rossmann-like Domain"/>
    <property type="match status" value="1"/>
</dbReference>
<comment type="similarity">
    <text evidence="1">Belongs to the short-chain dehydrogenases/reductases (SDR) family.</text>
</comment>
<dbReference type="EMBL" id="DONK01000123">
    <property type="protein sequence ID" value="HBU51282.1"/>
    <property type="molecule type" value="Genomic_DNA"/>
</dbReference>
<protein>
    <submittedName>
        <fullName evidence="3">Pteridine reductase</fullName>
    </submittedName>
</protein>
<dbReference type="KEGG" id="aal:EP13_08025"/>
<evidence type="ECO:0000313" key="3">
    <source>
        <dbReference type="EMBL" id="AIF98631.1"/>
    </source>
</evidence>
<reference evidence="3 6" key="1">
    <citation type="submission" date="2014-06" db="EMBL/GenBank/DDBJ databases">
        <title>Genomes of Alteromonas australica, a world apart.</title>
        <authorList>
            <person name="Gonzaga A."/>
            <person name="Lopez-Perez M."/>
            <person name="Rodriguez-Valera F."/>
        </authorList>
    </citation>
    <scope>NUCLEOTIDE SEQUENCE [LARGE SCALE GENOMIC DNA]</scope>
    <source>
        <strain evidence="3 6">H 17</strain>
    </source>
</reference>
<dbReference type="PANTHER" id="PTHR43639">
    <property type="entry name" value="OXIDOREDUCTASE, SHORT-CHAIN DEHYDROGENASE/REDUCTASE FAMILY (AFU_ORTHOLOGUE AFUA_5G02870)"/>
    <property type="match status" value="1"/>
</dbReference>
<dbReference type="InterPro" id="IPR002347">
    <property type="entry name" value="SDR_fam"/>
</dbReference>
<accession>A0A075NYI3</accession>
<dbReference type="InterPro" id="IPR036291">
    <property type="entry name" value="NAD(P)-bd_dom_sf"/>
</dbReference>
<name>A0A075NYI3_9ALTE</name>
<evidence type="ECO:0000256" key="1">
    <source>
        <dbReference type="ARBA" id="ARBA00006484"/>
    </source>
</evidence>
<dbReference type="SUPFAM" id="SSF51735">
    <property type="entry name" value="NAD(P)-binding Rossmann-fold domains"/>
    <property type="match status" value="1"/>
</dbReference>
<dbReference type="Pfam" id="PF13561">
    <property type="entry name" value="adh_short_C2"/>
    <property type="match status" value="1"/>
</dbReference>
<dbReference type="Proteomes" id="UP000264779">
    <property type="component" value="Unassembled WGS sequence"/>
</dbReference>
<dbReference type="Proteomes" id="UP000263517">
    <property type="component" value="Unassembled WGS sequence"/>
</dbReference>
<dbReference type="PANTHER" id="PTHR43639:SF1">
    <property type="entry name" value="SHORT-CHAIN DEHYDROGENASE_REDUCTASE FAMILY PROTEIN"/>
    <property type="match status" value="1"/>
</dbReference>
<evidence type="ECO:0000313" key="8">
    <source>
        <dbReference type="Proteomes" id="UP000264779"/>
    </source>
</evidence>
<keyword evidence="6" id="KW-1185">Reference proteome</keyword>
<dbReference type="EMBL" id="CP008849">
    <property type="protein sequence ID" value="AIF98631.1"/>
    <property type="molecule type" value="Genomic_DNA"/>
</dbReference>
<dbReference type="Proteomes" id="UP000056090">
    <property type="component" value="Chromosome"/>
</dbReference>
<reference evidence="7 8" key="2">
    <citation type="journal article" date="2018" name="Nat. Biotechnol.">
        <title>A standardized bacterial taxonomy based on genome phylogeny substantially revises the tree of life.</title>
        <authorList>
            <person name="Parks D.H."/>
            <person name="Chuvochina M."/>
            <person name="Waite D.W."/>
            <person name="Rinke C."/>
            <person name="Skarshewski A."/>
            <person name="Chaumeil P.A."/>
            <person name="Hugenholtz P."/>
        </authorList>
    </citation>
    <scope>NUCLEOTIDE SEQUENCE [LARGE SCALE GENOMIC DNA]</scope>
    <source>
        <strain evidence="5">UBA11621</strain>
        <strain evidence="4">UBA11978</strain>
    </source>
</reference>
<evidence type="ECO:0000313" key="6">
    <source>
        <dbReference type="Proteomes" id="UP000056090"/>
    </source>
</evidence>
<dbReference type="EMBL" id="DNAN01000072">
    <property type="protein sequence ID" value="HAW74506.1"/>
    <property type="molecule type" value="Genomic_DNA"/>
</dbReference>
<organism evidence="3 6">
    <name type="scientific">Alteromonas australica</name>
    <dbReference type="NCBI Taxonomy" id="589873"/>
    <lineage>
        <taxon>Bacteria</taxon>
        <taxon>Pseudomonadati</taxon>
        <taxon>Pseudomonadota</taxon>
        <taxon>Gammaproteobacteria</taxon>
        <taxon>Alteromonadales</taxon>
        <taxon>Alteromonadaceae</taxon>
        <taxon>Alteromonas/Salinimonas group</taxon>
        <taxon>Alteromonas</taxon>
    </lineage>
</organism>
<evidence type="ECO:0000256" key="2">
    <source>
        <dbReference type="ARBA" id="ARBA00023002"/>
    </source>
</evidence>
<keyword evidence="2" id="KW-0560">Oxidoreductase</keyword>
<dbReference type="GeneID" id="78254859"/>
<dbReference type="PRINTS" id="PR00080">
    <property type="entry name" value="SDRFAMILY"/>
</dbReference>
<sequence length="251" mass="26585">MPRNASSPVALVTGAAKRLGLAMATHLHQQGYNIIVHFGGSKEDALTQVATFNALRSNSAVALEANLCDIQQVEALAEQSLAKWGRIDVLINNASSFYPTPLGNIGVQDWTSLVGSNVQGPLFLSQALHAALKAQCGCIVNMVDMHIDRPLPHHSVYSLAKGALATLTKSLALDMAPDVRVNAIAPGAILLPERALTEQEKQQMLASIPLGELGRSEDIAQTMAFLVNSPYITGQIVYVDGGRSLHTGASA</sequence>
<evidence type="ECO:0000313" key="4">
    <source>
        <dbReference type="EMBL" id="HAW74506.1"/>
    </source>
</evidence>
<evidence type="ECO:0000313" key="7">
    <source>
        <dbReference type="Proteomes" id="UP000263517"/>
    </source>
</evidence>
<evidence type="ECO:0000313" key="5">
    <source>
        <dbReference type="EMBL" id="HBU51282.1"/>
    </source>
</evidence>
<dbReference type="GO" id="GO:0016491">
    <property type="term" value="F:oxidoreductase activity"/>
    <property type="evidence" value="ECO:0007669"/>
    <property type="project" value="UniProtKB-KW"/>
</dbReference>
<gene>
    <name evidence="4" type="ORF">DCW74_02085</name>
    <name evidence="5" type="ORF">DEB45_08470</name>
    <name evidence="3" type="ORF">EP13_08025</name>
</gene>
<dbReference type="AlphaFoldDB" id="A0A075NYI3"/>
<dbReference type="NCBIfam" id="NF006598">
    <property type="entry name" value="PRK09135.1"/>
    <property type="match status" value="1"/>
</dbReference>